<organism evidence="5 6">
    <name type="scientific">Ulvibacter litoralis</name>
    <dbReference type="NCBI Taxonomy" id="227084"/>
    <lineage>
        <taxon>Bacteria</taxon>
        <taxon>Pseudomonadati</taxon>
        <taxon>Bacteroidota</taxon>
        <taxon>Flavobacteriia</taxon>
        <taxon>Flavobacteriales</taxon>
        <taxon>Flavobacteriaceae</taxon>
        <taxon>Ulvibacter</taxon>
    </lineage>
</organism>
<dbReference type="InterPro" id="IPR012678">
    <property type="entry name" value="Ribosomal_uL23/eL15/eS24_sf"/>
</dbReference>
<evidence type="ECO:0000256" key="3">
    <source>
        <dbReference type="ARBA" id="ARBA00023274"/>
    </source>
</evidence>
<comment type="similarity">
    <text evidence="1 4">Belongs to the universal ribosomal protein uL23 family.</text>
</comment>
<keyword evidence="3 4" id="KW-0687">Ribonucleoprotein</keyword>
<dbReference type="NCBIfam" id="NF004363">
    <property type="entry name" value="PRK05738.2-4"/>
    <property type="match status" value="1"/>
</dbReference>
<dbReference type="GO" id="GO:1990904">
    <property type="term" value="C:ribonucleoprotein complex"/>
    <property type="evidence" value="ECO:0007669"/>
    <property type="project" value="UniProtKB-KW"/>
</dbReference>
<dbReference type="GO" id="GO:0005840">
    <property type="term" value="C:ribosome"/>
    <property type="evidence" value="ECO:0007669"/>
    <property type="project" value="UniProtKB-KW"/>
</dbReference>
<dbReference type="InterPro" id="IPR013025">
    <property type="entry name" value="Ribosomal_uL23-like"/>
</dbReference>
<dbReference type="EMBL" id="FNBA01000001">
    <property type="protein sequence ID" value="SDE32093.1"/>
    <property type="molecule type" value="Genomic_DNA"/>
</dbReference>
<dbReference type="RefSeq" id="WP_093139321.1">
    <property type="nucleotide sequence ID" value="NZ_BMWO01000001.1"/>
</dbReference>
<evidence type="ECO:0000256" key="1">
    <source>
        <dbReference type="ARBA" id="ARBA00006700"/>
    </source>
</evidence>
<dbReference type="Gene3D" id="3.30.70.330">
    <property type="match status" value="1"/>
</dbReference>
<accession>A0A1G7BYK9</accession>
<keyword evidence="4" id="KW-0699">rRNA-binding</keyword>
<protein>
    <recommendedName>
        <fullName evidence="4">Large ribosomal subunit protein uL23</fullName>
    </recommendedName>
</protein>
<dbReference type="Proteomes" id="UP000199321">
    <property type="component" value="Unassembled WGS sequence"/>
</dbReference>
<evidence type="ECO:0000313" key="6">
    <source>
        <dbReference type="Proteomes" id="UP000199321"/>
    </source>
</evidence>
<dbReference type="InterPro" id="IPR012677">
    <property type="entry name" value="Nucleotide-bd_a/b_plait_sf"/>
</dbReference>
<dbReference type="PANTHER" id="PTHR11620">
    <property type="entry name" value="60S RIBOSOMAL PROTEIN L23A"/>
    <property type="match status" value="1"/>
</dbReference>
<evidence type="ECO:0000256" key="4">
    <source>
        <dbReference type="HAMAP-Rule" id="MF_01369"/>
    </source>
</evidence>
<dbReference type="AlphaFoldDB" id="A0A1G7BYK9"/>
<dbReference type="HAMAP" id="MF_01369_B">
    <property type="entry name" value="Ribosomal_uL23_B"/>
    <property type="match status" value="1"/>
</dbReference>
<name>A0A1G7BYK9_9FLAO</name>
<gene>
    <name evidence="4" type="primary">rplW</name>
    <name evidence="5" type="ORF">SAMN05421855_10184</name>
</gene>
<comment type="subunit">
    <text evidence="4">Part of the 50S ribosomal subunit. Contacts protein L29, and trigger factor when it is bound to the ribosome.</text>
</comment>
<dbReference type="GO" id="GO:0003735">
    <property type="term" value="F:structural constituent of ribosome"/>
    <property type="evidence" value="ECO:0007669"/>
    <property type="project" value="InterPro"/>
</dbReference>
<dbReference type="GO" id="GO:0006412">
    <property type="term" value="P:translation"/>
    <property type="evidence" value="ECO:0007669"/>
    <property type="project" value="UniProtKB-UniRule"/>
</dbReference>
<sequence>MSILIKPIITEKATKDAEENNIFGFVVNPKANKVEIKKVVEATYGVSVTAVRTMNVRPDRKTRHTKTGVQTGKTNAYKKAIVQVAEGDTIDFYNNI</sequence>
<keyword evidence="2 4" id="KW-0689">Ribosomal protein</keyword>
<dbReference type="GO" id="GO:0019843">
    <property type="term" value="F:rRNA binding"/>
    <property type="evidence" value="ECO:0007669"/>
    <property type="project" value="UniProtKB-UniRule"/>
</dbReference>
<evidence type="ECO:0000313" key="5">
    <source>
        <dbReference type="EMBL" id="SDE32093.1"/>
    </source>
</evidence>
<evidence type="ECO:0000256" key="2">
    <source>
        <dbReference type="ARBA" id="ARBA00022980"/>
    </source>
</evidence>
<dbReference type="OrthoDB" id="9797862at2"/>
<dbReference type="Pfam" id="PF00276">
    <property type="entry name" value="Ribosomal_L23"/>
    <property type="match status" value="1"/>
</dbReference>
<reference evidence="5 6" key="1">
    <citation type="submission" date="2016-10" db="EMBL/GenBank/DDBJ databases">
        <authorList>
            <person name="de Groot N.N."/>
        </authorList>
    </citation>
    <scope>NUCLEOTIDE SEQUENCE [LARGE SCALE GENOMIC DNA]</scope>
    <source>
        <strain evidence="5 6">DSM 16195</strain>
    </source>
</reference>
<dbReference type="SUPFAM" id="SSF54189">
    <property type="entry name" value="Ribosomal proteins S24e, L23 and L15e"/>
    <property type="match status" value="1"/>
</dbReference>
<proteinExistence type="inferred from homology"/>
<comment type="function">
    <text evidence="4">One of the early assembly proteins it binds 23S rRNA. One of the proteins that surrounds the polypeptide exit tunnel on the outside of the ribosome. Forms the main docking site for trigger factor binding to the ribosome.</text>
</comment>
<dbReference type="STRING" id="227084.SAMN05421855_10184"/>
<keyword evidence="4" id="KW-0694">RNA-binding</keyword>
<keyword evidence="6" id="KW-1185">Reference proteome</keyword>